<dbReference type="Proteomes" id="UP001489004">
    <property type="component" value="Unassembled WGS sequence"/>
</dbReference>
<dbReference type="InterPro" id="IPR053234">
    <property type="entry name" value="RPM1_Interactor"/>
</dbReference>
<dbReference type="PANTHER" id="PTHR33443">
    <property type="entry name" value="ZGC:112980"/>
    <property type="match status" value="1"/>
</dbReference>
<sequence>MEPELVDLTGEDDERPVKRARPSPSSDDEVMFVENQPAEPANGSAAGSAAVQEGDIEILNASGVTWNKDLAHARQVCGHHAFSEQPGTSNRVYCDKCYCYVCDVKAAQCTKWGTGAQALDHCNATDKQDHWKQIKKGKAVAAPPSRPPASALPGSSRPAASSMMPSVPSAQPAAAADGKPSVPARPANVRCLLKEMPDPTGDPALMEIGVVSLRVKVMSGNIHDIKQRLSRFGFYHATKSNLEKKKKAPGMDLHGDRLSMENLACTTPVTMADEYHEGMYISSSYGTSGPLKICKFPMEPREEPTPLRARSVHICHYDGKARPTTYAVQLPKKVTVGQMKEAMTALVPLAPGERWLACWSPSYGDWQKDSAVLPRPDLGRYSTLQLHRMPEECFADVKPEQSQGTLPTLTGSKSGDAGVIVVMHRRKVTVTVPRRRRDRSCDGFHVFGAFMNRFFHGDSDEDDSEGYGGYGGGGSGRHWCNECQEYHGEDASEEDEDEDEEGDSGTEQTVTRWEDTGVKSVLPLRKGNDKGGPAANKRVVKSIWKTAAPFRKEGVASALPANALELLTLKRTGPGCYDYGVHESFKEEKKNASVSVSLYGNELSTLYLFADWEPDLMDKVDFEEWRKPPPAHESASEEVMKAAAELFKGDREWDALKTQYKKAPQLIFRELQATCVQSRPGISQNERLFHPTPTCALVLDLEPRTALAEERRGMLHIRVFAWRSPGVLHRQLFSSAVGWTSSPSVEDLYNEFQLNCPLQHTMEHLLRDNARFQDFQERMKRFEERENGSYECRTLKCVPRSHAK</sequence>
<name>A0AAW1R4Z0_9CHLO</name>
<dbReference type="EMBL" id="JALJOR010000001">
    <property type="protein sequence ID" value="KAK9828836.1"/>
    <property type="molecule type" value="Genomic_DNA"/>
</dbReference>
<feature type="region of interest" description="Disordered" evidence="1">
    <location>
        <begin position="137"/>
        <end position="182"/>
    </location>
</feature>
<evidence type="ECO:0000313" key="3">
    <source>
        <dbReference type="Proteomes" id="UP001489004"/>
    </source>
</evidence>
<comment type="caution">
    <text evidence="2">The sequence shown here is derived from an EMBL/GenBank/DDBJ whole genome shotgun (WGS) entry which is preliminary data.</text>
</comment>
<accession>A0AAW1R4Z0</accession>
<feature type="compositionally biased region" description="Acidic residues" evidence="1">
    <location>
        <begin position="1"/>
        <end position="14"/>
    </location>
</feature>
<dbReference type="AlphaFoldDB" id="A0AAW1R4Z0"/>
<feature type="region of interest" description="Disordered" evidence="1">
    <location>
        <begin position="487"/>
        <end position="513"/>
    </location>
</feature>
<dbReference type="PANTHER" id="PTHR33443:SF30">
    <property type="entry name" value="SARCOSINE DEHYDROGENASE-2C PROTEIN"/>
    <property type="match status" value="1"/>
</dbReference>
<keyword evidence="3" id="KW-1185">Reference proteome</keyword>
<organism evidence="2 3">
    <name type="scientific">[Myrmecia] bisecta</name>
    <dbReference type="NCBI Taxonomy" id="41462"/>
    <lineage>
        <taxon>Eukaryota</taxon>
        <taxon>Viridiplantae</taxon>
        <taxon>Chlorophyta</taxon>
        <taxon>core chlorophytes</taxon>
        <taxon>Trebouxiophyceae</taxon>
        <taxon>Trebouxiales</taxon>
        <taxon>Trebouxiaceae</taxon>
        <taxon>Myrmecia</taxon>
    </lineage>
</organism>
<gene>
    <name evidence="2" type="ORF">WJX72_002317</name>
</gene>
<proteinExistence type="predicted"/>
<feature type="compositionally biased region" description="Acidic residues" evidence="1">
    <location>
        <begin position="491"/>
        <end position="504"/>
    </location>
</feature>
<evidence type="ECO:0000256" key="1">
    <source>
        <dbReference type="SAM" id="MobiDB-lite"/>
    </source>
</evidence>
<reference evidence="2 3" key="1">
    <citation type="journal article" date="2024" name="Nat. Commun.">
        <title>Phylogenomics reveals the evolutionary origins of lichenization in chlorophyte algae.</title>
        <authorList>
            <person name="Puginier C."/>
            <person name="Libourel C."/>
            <person name="Otte J."/>
            <person name="Skaloud P."/>
            <person name="Haon M."/>
            <person name="Grisel S."/>
            <person name="Petersen M."/>
            <person name="Berrin J.G."/>
            <person name="Delaux P.M."/>
            <person name="Dal Grande F."/>
            <person name="Keller J."/>
        </authorList>
    </citation>
    <scope>NUCLEOTIDE SEQUENCE [LARGE SCALE GENOMIC DNA]</scope>
    <source>
        <strain evidence="2 3">SAG 2043</strain>
    </source>
</reference>
<feature type="compositionally biased region" description="Low complexity" evidence="1">
    <location>
        <begin position="148"/>
        <end position="181"/>
    </location>
</feature>
<feature type="region of interest" description="Disordered" evidence="1">
    <location>
        <begin position="1"/>
        <end position="45"/>
    </location>
</feature>
<protein>
    <submittedName>
        <fullName evidence="2">Uncharacterized protein</fullName>
    </submittedName>
</protein>
<evidence type="ECO:0000313" key="2">
    <source>
        <dbReference type="EMBL" id="KAK9828836.1"/>
    </source>
</evidence>